<gene>
    <name evidence="2" type="ORF">BHK98_01485</name>
</gene>
<name>A0A1Q9JF98_9FIRM</name>
<dbReference type="Gene3D" id="3.30.2130.10">
    <property type="entry name" value="VC0802-like"/>
    <property type="match status" value="1"/>
</dbReference>
<dbReference type="InterPro" id="IPR045739">
    <property type="entry name" value="ACT_dom_pair"/>
</dbReference>
<evidence type="ECO:0000259" key="1">
    <source>
        <dbReference type="PROSITE" id="PS51671"/>
    </source>
</evidence>
<dbReference type="InterPro" id="IPR002912">
    <property type="entry name" value="ACT_dom"/>
</dbReference>
<dbReference type="PROSITE" id="PS51671">
    <property type="entry name" value="ACT"/>
    <property type="match status" value="1"/>
</dbReference>
<proteinExistence type="predicted"/>
<dbReference type="RefSeq" id="WP_075711887.1">
    <property type="nucleotide sequence ID" value="NZ_MJIE01000001.1"/>
</dbReference>
<dbReference type="AlphaFoldDB" id="A0A1Q9JF98"/>
<dbReference type="Pfam" id="PF19571">
    <property type="entry name" value="ACT_8"/>
    <property type="match status" value="1"/>
</dbReference>
<dbReference type="EMBL" id="MJIE01000001">
    <property type="protein sequence ID" value="OLR54868.1"/>
    <property type="molecule type" value="Genomic_DNA"/>
</dbReference>
<dbReference type="InterPro" id="IPR045865">
    <property type="entry name" value="ACT-like_dom_sf"/>
</dbReference>
<dbReference type="Proteomes" id="UP000187404">
    <property type="component" value="Unassembled WGS sequence"/>
</dbReference>
<comment type="caution">
    <text evidence="2">The sequence shown here is derived from an EMBL/GenBank/DDBJ whole genome shotgun (WGS) entry which is preliminary data.</text>
</comment>
<dbReference type="PANTHER" id="PTHR40099:SF1">
    <property type="entry name" value="ACETOLACTATE SYNTHASE, SMALL SUBUNIT"/>
    <property type="match status" value="1"/>
</dbReference>
<dbReference type="STRING" id="1261640.BHK98_01485"/>
<feature type="domain" description="ACT" evidence="1">
    <location>
        <begin position="71"/>
        <end position="143"/>
    </location>
</feature>
<dbReference type="CDD" id="cd04882">
    <property type="entry name" value="ACT_Bt0572_2"/>
    <property type="match status" value="1"/>
</dbReference>
<accession>A0A1Q9JF98</accession>
<protein>
    <submittedName>
        <fullName evidence="2">Acetolactate synthase</fullName>
    </submittedName>
</protein>
<evidence type="ECO:0000313" key="2">
    <source>
        <dbReference type="EMBL" id="OLR54868.1"/>
    </source>
</evidence>
<reference evidence="2 3" key="1">
    <citation type="journal article" date="2016" name="Appl. Environ. Microbiol.">
        <title>Function and Phylogeny of Bacterial Butyryl Coenzyme A:Acetate Transferases and Their Diversity in the Proximal Colon of Swine.</title>
        <authorList>
            <person name="Trachsel J."/>
            <person name="Bayles D.O."/>
            <person name="Looft T."/>
            <person name="Levine U.Y."/>
            <person name="Allen H.K."/>
        </authorList>
    </citation>
    <scope>NUCLEOTIDE SEQUENCE [LARGE SCALE GENOMIC DNA]</scope>
    <source>
        <strain evidence="2 3">68-3-10</strain>
    </source>
</reference>
<dbReference type="PANTHER" id="PTHR40099">
    <property type="entry name" value="ACETOLACTATE SYNTHASE, SMALL SUBUNIT"/>
    <property type="match status" value="1"/>
</dbReference>
<dbReference type="OrthoDB" id="9790662at2"/>
<evidence type="ECO:0000313" key="3">
    <source>
        <dbReference type="Proteomes" id="UP000187404"/>
    </source>
</evidence>
<keyword evidence="3" id="KW-1185">Reference proteome</keyword>
<organism evidence="2 3">
    <name type="scientific">Hornefia porci</name>
    <dbReference type="NCBI Taxonomy" id="2652292"/>
    <lineage>
        <taxon>Bacteria</taxon>
        <taxon>Bacillati</taxon>
        <taxon>Bacillota</taxon>
        <taxon>Clostridia</taxon>
        <taxon>Peptostreptococcales</taxon>
        <taxon>Anaerovoracaceae</taxon>
        <taxon>Hornefia</taxon>
    </lineage>
</organism>
<dbReference type="SUPFAM" id="SSF55021">
    <property type="entry name" value="ACT-like"/>
    <property type="match status" value="2"/>
</dbReference>
<sequence>MDVKQISVFLENRPGALYEFTELLKKNDINMRALCLAEISEYGVLRLIVDDNYELTTVLKAEDYIFKATPVLAIAIRDEPGSLVNILAALKDAEINVEYTYAFTTKHRDEAYIILKVSDVEGGRRALSRAGIKILDQEDLEQL</sequence>